<proteinExistence type="inferred from homology"/>
<evidence type="ECO:0000313" key="4">
    <source>
        <dbReference type="EMBL" id="KAG1541493.1"/>
    </source>
</evidence>
<feature type="domain" description="C2 PI3K-type" evidence="3">
    <location>
        <begin position="1"/>
        <end position="64"/>
    </location>
</feature>
<organism evidence="4 5">
    <name type="scientific">Rhizopus oryzae</name>
    <name type="common">Mucormycosis agent</name>
    <name type="synonym">Rhizopus arrhizus var. delemar</name>
    <dbReference type="NCBI Taxonomy" id="64495"/>
    <lineage>
        <taxon>Eukaryota</taxon>
        <taxon>Fungi</taxon>
        <taxon>Fungi incertae sedis</taxon>
        <taxon>Mucoromycota</taxon>
        <taxon>Mucoromycotina</taxon>
        <taxon>Mucoromycetes</taxon>
        <taxon>Mucorales</taxon>
        <taxon>Mucorineae</taxon>
        <taxon>Rhizopodaceae</taxon>
        <taxon>Rhizopus</taxon>
    </lineage>
</organism>
<protein>
    <recommendedName>
        <fullName evidence="3">C2 PI3K-type domain-containing protein</fullName>
    </recommendedName>
</protein>
<dbReference type="InterPro" id="IPR002420">
    <property type="entry name" value="PI3K-type_C2_dom"/>
</dbReference>
<dbReference type="AlphaFoldDB" id="A0A9P7C9D2"/>
<feature type="compositionally biased region" description="Pro residues" evidence="2">
    <location>
        <begin position="28"/>
        <end position="44"/>
    </location>
</feature>
<gene>
    <name evidence="4" type="ORF">G6F51_007862</name>
</gene>
<evidence type="ECO:0000256" key="1">
    <source>
        <dbReference type="PROSITE-ProRule" id="PRU00880"/>
    </source>
</evidence>
<reference evidence="4" key="1">
    <citation type="journal article" date="2020" name="Microb. Genom.">
        <title>Genetic diversity of clinical and environmental Mucorales isolates obtained from an investigation of mucormycosis cases among solid organ transplant recipients.</title>
        <authorList>
            <person name="Nguyen M.H."/>
            <person name="Kaul D."/>
            <person name="Muto C."/>
            <person name="Cheng S.J."/>
            <person name="Richter R.A."/>
            <person name="Bruno V.M."/>
            <person name="Liu G."/>
            <person name="Beyhan S."/>
            <person name="Sundermann A.J."/>
            <person name="Mounaud S."/>
            <person name="Pasculle A.W."/>
            <person name="Nierman W.C."/>
            <person name="Driscoll E."/>
            <person name="Cumbie R."/>
            <person name="Clancy C.J."/>
            <person name="Dupont C.L."/>
        </authorList>
    </citation>
    <scope>NUCLEOTIDE SEQUENCE</scope>
    <source>
        <strain evidence="4">GL16</strain>
    </source>
</reference>
<comment type="caution">
    <text evidence="4">The sequence shown here is derived from an EMBL/GenBank/DDBJ whole genome shotgun (WGS) entry which is preliminary data.</text>
</comment>
<dbReference type="PROSITE" id="PS51547">
    <property type="entry name" value="C2_PI3K"/>
    <property type="match status" value="1"/>
</dbReference>
<dbReference type="Proteomes" id="UP000717996">
    <property type="component" value="Unassembled WGS sequence"/>
</dbReference>
<evidence type="ECO:0000256" key="2">
    <source>
        <dbReference type="SAM" id="MobiDB-lite"/>
    </source>
</evidence>
<evidence type="ECO:0000259" key="3">
    <source>
        <dbReference type="PROSITE" id="PS51547"/>
    </source>
</evidence>
<sequence>MFSYGNNLLRSRQPQTSHLLHLDAPYRQPSPSPPSPNSASPPPLKVTKPKRDNSQLSLTIISSPSTTIALQPSNLVSFLIHIGYETELRLQLSKFNNTVRGDFDHLDPSIIRNPTLINEPIDCKVQHTRKSFLHRIYAILQQFMVPDYNAVANFFAQPGFIGLEDLASSAYVVSPPWAKIA</sequence>
<feature type="region of interest" description="Disordered" evidence="2">
    <location>
        <begin position="23"/>
        <end position="51"/>
    </location>
</feature>
<name>A0A9P7C9D2_RHIOR</name>
<comment type="similarity">
    <text evidence="1">Belongs to the PI3/PI4-kinase family.</text>
</comment>
<accession>A0A9P7C9D2</accession>
<evidence type="ECO:0000313" key="5">
    <source>
        <dbReference type="Proteomes" id="UP000717996"/>
    </source>
</evidence>
<dbReference type="EMBL" id="JAANIT010001227">
    <property type="protein sequence ID" value="KAG1541493.1"/>
    <property type="molecule type" value="Genomic_DNA"/>
</dbReference>